<dbReference type="Pfam" id="PF01243">
    <property type="entry name" value="PNPOx_N"/>
    <property type="match status" value="1"/>
</dbReference>
<evidence type="ECO:0000256" key="1">
    <source>
        <dbReference type="SAM" id="Coils"/>
    </source>
</evidence>
<gene>
    <name evidence="4" type="ordered locus">TMO_a0184</name>
</gene>
<evidence type="ECO:0000313" key="4">
    <source>
        <dbReference type="EMBL" id="AFK55587.1"/>
    </source>
</evidence>
<keyword evidence="4" id="KW-0614">Plasmid</keyword>
<dbReference type="InterPro" id="IPR011576">
    <property type="entry name" value="Pyridox_Oxase_N"/>
</dbReference>
<protein>
    <submittedName>
        <fullName evidence="4">Pyridoxine 5'-phosphate oxidase</fullName>
    </submittedName>
</protein>
<organism evidence="4 5">
    <name type="scientific">Tistrella mobilis (strain KA081020-065)</name>
    <dbReference type="NCBI Taxonomy" id="1110502"/>
    <lineage>
        <taxon>Bacteria</taxon>
        <taxon>Pseudomonadati</taxon>
        <taxon>Pseudomonadota</taxon>
        <taxon>Alphaproteobacteria</taxon>
        <taxon>Geminicoccales</taxon>
        <taxon>Geminicoccaceae</taxon>
        <taxon>Tistrella</taxon>
    </lineage>
</organism>
<feature type="compositionally biased region" description="Basic and acidic residues" evidence="2">
    <location>
        <begin position="220"/>
        <end position="229"/>
    </location>
</feature>
<proteinExistence type="predicted"/>
<evidence type="ECO:0000256" key="2">
    <source>
        <dbReference type="SAM" id="MobiDB-lite"/>
    </source>
</evidence>
<evidence type="ECO:0000313" key="5">
    <source>
        <dbReference type="Proteomes" id="UP000005258"/>
    </source>
</evidence>
<dbReference type="AlphaFoldDB" id="I3TS49"/>
<keyword evidence="1" id="KW-0175">Coiled coil</keyword>
<feature type="coiled-coil region" evidence="1">
    <location>
        <begin position="174"/>
        <end position="201"/>
    </location>
</feature>
<dbReference type="KEGG" id="tmo:TMO_a0184"/>
<dbReference type="EMBL" id="CP003237">
    <property type="protein sequence ID" value="AFK55587.1"/>
    <property type="molecule type" value="Genomic_DNA"/>
</dbReference>
<keyword evidence="5" id="KW-1185">Reference proteome</keyword>
<feature type="domain" description="Pyridoxamine 5'-phosphate oxidase N-terminal" evidence="3">
    <location>
        <begin position="39"/>
        <end position="156"/>
    </location>
</feature>
<dbReference type="Gene3D" id="2.30.110.10">
    <property type="entry name" value="Electron Transport, Fmn-binding Protein, Chain A"/>
    <property type="match status" value="1"/>
</dbReference>
<dbReference type="RefSeq" id="WP_014747264.1">
    <property type="nucleotide sequence ID" value="NC_017957.2"/>
</dbReference>
<dbReference type="HOGENOM" id="CLU_098597_0_0_5"/>
<dbReference type="InterPro" id="IPR012349">
    <property type="entry name" value="Split_barrel_FMN-bd"/>
</dbReference>
<dbReference type="PANTHER" id="PTHR42815">
    <property type="entry name" value="FAD-BINDING, PUTATIVE (AFU_ORTHOLOGUE AFUA_6G07600)-RELATED"/>
    <property type="match status" value="1"/>
</dbReference>
<sequence>MGYGFLDIAMTPAVRAAQDRLGVAHLWQDFKGHRAFDRFTDQEAAFITSRDSFYMATTSETGWPYVQHRGGPQGFLTVLDDRSLAFADQRGNRQYISVGNLSTNDKVSLFLMDYPRRARLKIYALAEIVALDADPALTARVPGATAPKAERIIRLHLEAFDWNCPQYITPRFTEAELTEALRPVRDRIAELEAENAALRAALQTQGGAERGDGVLSPGDDAMRDEEWRR</sequence>
<accession>I3TS49</accession>
<reference evidence="4 5" key="1">
    <citation type="journal article" date="2012" name="J. Am. Chem. Soc.">
        <title>Bacterial biosynthesis and maturation of the didemnin anti-cancer agents.</title>
        <authorList>
            <person name="Xu Y."/>
            <person name="Kersten R.D."/>
            <person name="Nam S.J."/>
            <person name="Lu L."/>
            <person name="Al-Suwailem A.M."/>
            <person name="Zheng H."/>
            <person name="Fenical W."/>
            <person name="Dorrestein P.C."/>
            <person name="Moore B.S."/>
            <person name="Qian P.Y."/>
        </authorList>
    </citation>
    <scope>NUCLEOTIDE SEQUENCE [LARGE SCALE GENOMIC DNA]</scope>
    <source>
        <strain evidence="4 5">KA081020-065</strain>
    </source>
</reference>
<dbReference type="PANTHER" id="PTHR42815:SF2">
    <property type="entry name" value="FAD-BINDING, PUTATIVE (AFU_ORTHOLOGUE AFUA_6G07600)-RELATED"/>
    <property type="match status" value="1"/>
</dbReference>
<dbReference type="PATRIC" id="fig|1110502.3.peg.3841"/>
<evidence type="ECO:0000259" key="3">
    <source>
        <dbReference type="Pfam" id="PF01243"/>
    </source>
</evidence>
<geneLocation type="plasmid" evidence="4 5">
    <name>pTM1</name>
</geneLocation>
<dbReference type="SUPFAM" id="SSF50475">
    <property type="entry name" value="FMN-binding split barrel"/>
    <property type="match status" value="1"/>
</dbReference>
<feature type="region of interest" description="Disordered" evidence="2">
    <location>
        <begin position="206"/>
        <end position="229"/>
    </location>
</feature>
<name>I3TS49_TISMK</name>
<dbReference type="Proteomes" id="UP000005258">
    <property type="component" value="Plasmid pTM1"/>
</dbReference>